<evidence type="ECO:0008006" key="3">
    <source>
        <dbReference type="Google" id="ProtNLM"/>
    </source>
</evidence>
<accession>A0ABQ0LQS4</accession>
<name>A0ABQ0LQS4_MYCCL</name>
<gene>
    <name evidence="1" type="ORF">MCHLO_10359</name>
</gene>
<evidence type="ECO:0000313" key="2">
    <source>
        <dbReference type="Proteomes" id="UP000815677"/>
    </source>
</evidence>
<organism evidence="1 2">
    <name type="scientific">Mycena chlorophos</name>
    <name type="common">Agaric fungus</name>
    <name type="synonym">Agaricus chlorophos</name>
    <dbReference type="NCBI Taxonomy" id="658473"/>
    <lineage>
        <taxon>Eukaryota</taxon>
        <taxon>Fungi</taxon>
        <taxon>Dikarya</taxon>
        <taxon>Basidiomycota</taxon>
        <taxon>Agaricomycotina</taxon>
        <taxon>Agaricomycetes</taxon>
        <taxon>Agaricomycetidae</taxon>
        <taxon>Agaricales</taxon>
        <taxon>Marasmiineae</taxon>
        <taxon>Mycenaceae</taxon>
        <taxon>Mycena</taxon>
    </lineage>
</organism>
<dbReference type="Proteomes" id="UP000815677">
    <property type="component" value="Unassembled WGS sequence"/>
</dbReference>
<sequence length="264" mass="27885">MTSALATWDSDDGIAFFNTTIVVPPEPATFDSQLMLFGAGVVEPDITGAPLGIFSVGLQYGGASFMQGLAGYEGGSFWTPLMILEFVPDPTLYGGASFMQGLAGYEGGSFWTPLMILEFVPDPTLVRISLFSSPSTTPVVLNSGDILSISIAGSLEAVGNLTYHLYTASVPNRPDLSDATVGWQTPVNAVTMRAVEYGVVSGSDYPDESLVFGNVTLELDSGFPALNWSVPDGVDPVTNIEIELQDADSNGQKGQVVFVFPDSD</sequence>
<evidence type="ECO:0000313" key="1">
    <source>
        <dbReference type="EMBL" id="GAT53410.1"/>
    </source>
</evidence>
<dbReference type="EMBL" id="DF848307">
    <property type="protein sequence ID" value="GAT53410.1"/>
    <property type="molecule type" value="Genomic_DNA"/>
</dbReference>
<protein>
    <recommendedName>
        <fullName evidence="3">Acid protease</fullName>
    </recommendedName>
</protein>
<proteinExistence type="predicted"/>
<reference evidence="1" key="1">
    <citation type="submission" date="2014-09" db="EMBL/GenBank/DDBJ databases">
        <title>Genome sequence of the luminous mushroom Mycena chlorophos for searching fungal bioluminescence genes.</title>
        <authorList>
            <person name="Tanaka Y."/>
            <person name="Kasuga D."/>
            <person name="Oba Y."/>
            <person name="Hase S."/>
            <person name="Sato K."/>
            <person name="Oba Y."/>
            <person name="Sakakibara Y."/>
        </authorList>
    </citation>
    <scope>NUCLEOTIDE SEQUENCE</scope>
</reference>
<keyword evidence="2" id="KW-1185">Reference proteome</keyword>